<organism evidence="1 2">
    <name type="scientific">Ascaris lumbricoides</name>
    <name type="common">Giant roundworm</name>
    <dbReference type="NCBI Taxonomy" id="6252"/>
    <lineage>
        <taxon>Eukaryota</taxon>
        <taxon>Metazoa</taxon>
        <taxon>Ecdysozoa</taxon>
        <taxon>Nematoda</taxon>
        <taxon>Chromadorea</taxon>
        <taxon>Rhabditida</taxon>
        <taxon>Spirurina</taxon>
        <taxon>Ascaridomorpha</taxon>
        <taxon>Ascaridoidea</taxon>
        <taxon>Ascarididae</taxon>
        <taxon>Ascaris</taxon>
    </lineage>
</organism>
<proteinExistence type="predicted"/>
<evidence type="ECO:0000313" key="1">
    <source>
        <dbReference type="Proteomes" id="UP000036681"/>
    </source>
</evidence>
<keyword evidence="1" id="KW-1185">Reference proteome</keyword>
<evidence type="ECO:0000313" key="2">
    <source>
        <dbReference type="WBParaSite" id="ALUE_0000978301-mRNA-1"/>
    </source>
</evidence>
<protein>
    <submittedName>
        <fullName evidence="2">Uncharacterized protein</fullName>
    </submittedName>
</protein>
<dbReference type="Proteomes" id="UP000036681">
    <property type="component" value="Unplaced"/>
</dbReference>
<reference evidence="2" key="1">
    <citation type="submission" date="2017-02" db="UniProtKB">
        <authorList>
            <consortium name="WormBaseParasite"/>
        </authorList>
    </citation>
    <scope>IDENTIFICATION</scope>
</reference>
<dbReference type="AlphaFoldDB" id="A0A0M3I0T0"/>
<sequence length="92" mass="10342">MLHYGLQVCLSLLWRAFVERRAPYEAVRRIIFSEVLRDPLGAFACQKIPTRTEDFRSTGVASGALRGRLTGEVNSPHDVAAKPSWTREIEGI</sequence>
<dbReference type="WBParaSite" id="ALUE_0000978301-mRNA-1">
    <property type="protein sequence ID" value="ALUE_0000978301-mRNA-1"/>
    <property type="gene ID" value="ALUE_0000978301"/>
</dbReference>
<accession>A0A0M3I0T0</accession>
<name>A0A0M3I0T0_ASCLU</name>